<accession>A0AAV4WYC7</accession>
<proteinExistence type="predicted"/>
<organism evidence="1 2">
    <name type="scientific">Caerostris extrusa</name>
    <name type="common">Bark spider</name>
    <name type="synonym">Caerostris bankana</name>
    <dbReference type="NCBI Taxonomy" id="172846"/>
    <lineage>
        <taxon>Eukaryota</taxon>
        <taxon>Metazoa</taxon>
        <taxon>Ecdysozoa</taxon>
        <taxon>Arthropoda</taxon>
        <taxon>Chelicerata</taxon>
        <taxon>Arachnida</taxon>
        <taxon>Araneae</taxon>
        <taxon>Araneomorphae</taxon>
        <taxon>Entelegynae</taxon>
        <taxon>Araneoidea</taxon>
        <taxon>Araneidae</taxon>
        <taxon>Caerostris</taxon>
    </lineage>
</organism>
<dbReference type="EMBL" id="BPLR01016943">
    <property type="protein sequence ID" value="GIY87491.1"/>
    <property type="molecule type" value="Genomic_DNA"/>
</dbReference>
<evidence type="ECO:0000313" key="2">
    <source>
        <dbReference type="Proteomes" id="UP001054945"/>
    </source>
</evidence>
<dbReference type="AlphaFoldDB" id="A0AAV4WYC7"/>
<evidence type="ECO:0000313" key="1">
    <source>
        <dbReference type="EMBL" id="GIY87491.1"/>
    </source>
</evidence>
<reference evidence="1 2" key="1">
    <citation type="submission" date="2021-06" db="EMBL/GenBank/DDBJ databases">
        <title>Caerostris extrusa draft genome.</title>
        <authorList>
            <person name="Kono N."/>
            <person name="Arakawa K."/>
        </authorList>
    </citation>
    <scope>NUCLEOTIDE SEQUENCE [LARGE SCALE GENOMIC DNA]</scope>
</reference>
<name>A0AAV4WYC7_CAEEX</name>
<sequence>MSEEKDTKWAAAQFPPSLRDIGTRTILHPERHNVMRIEDDKVDTFFSPQKNNKQVFCSQRPKTLAHLRPSVVLSSAANLERESHSLRRARRLIRRQLRRDCSDITFRRRLRAPYGKACCTPPIRWADQNTEEWNFFSLSLRSALNP</sequence>
<dbReference type="Proteomes" id="UP001054945">
    <property type="component" value="Unassembled WGS sequence"/>
</dbReference>
<protein>
    <submittedName>
        <fullName evidence="1">Uncharacterized protein</fullName>
    </submittedName>
</protein>
<keyword evidence="2" id="KW-1185">Reference proteome</keyword>
<gene>
    <name evidence="1" type="ORF">CEXT_777811</name>
</gene>
<comment type="caution">
    <text evidence="1">The sequence shown here is derived from an EMBL/GenBank/DDBJ whole genome shotgun (WGS) entry which is preliminary data.</text>
</comment>